<evidence type="ECO:0000256" key="1">
    <source>
        <dbReference type="SAM" id="SignalP"/>
    </source>
</evidence>
<keyword evidence="1" id="KW-0732">Signal</keyword>
<feature type="signal peptide" evidence="1">
    <location>
        <begin position="1"/>
        <end position="18"/>
    </location>
</feature>
<dbReference type="EMBL" id="CP002859">
    <property type="protein sequence ID" value="AEI51001.1"/>
    <property type="molecule type" value="Genomic_DNA"/>
</dbReference>
<feature type="chain" id="PRO_5031127392" description="Capsule assembly Wzi family protein" evidence="1">
    <location>
        <begin position="19"/>
        <end position="494"/>
    </location>
</feature>
<proteinExistence type="predicted"/>
<reference evidence="3" key="1">
    <citation type="submission" date="2011-06" db="EMBL/GenBank/DDBJ databases">
        <title>The complete genome of chromosome of Runella slithyformis DSM 19594.</title>
        <authorList>
            <consortium name="US DOE Joint Genome Institute (JGI-PGF)"/>
            <person name="Lucas S."/>
            <person name="Han J."/>
            <person name="Lapidus A."/>
            <person name="Bruce D."/>
            <person name="Goodwin L."/>
            <person name="Pitluck S."/>
            <person name="Peters L."/>
            <person name="Kyrpides N."/>
            <person name="Mavromatis K."/>
            <person name="Ivanova N."/>
            <person name="Ovchinnikova G."/>
            <person name="Zhang X."/>
            <person name="Misra M."/>
            <person name="Detter J.C."/>
            <person name="Tapia R."/>
            <person name="Han C."/>
            <person name="Land M."/>
            <person name="Hauser L."/>
            <person name="Markowitz V."/>
            <person name="Cheng J.-F."/>
            <person name="Hugenholtz P."/>
            <person name="Woyke T."/>
            <person name="Wu D."/>
            <person name="Tindall B."/>
            <person name="Faehrich R."/>
            <person name="Brambilla E."/>
            <person name="Klenk H.-P."/>
            <person name="Eisen J.A."/>
        </authorList>
    </citation>
    <scope>NUCLEOTIDE SEQUENCE [LARGE SCALE GENOMIC DNA]</scope>
    <source>
        <strain evidence="3">ATCC 29530 / DSM 19594 / LMG 11500 / NCIMB 11436 / LSU 4</strain>
    </source>
</reference>
<sequence>MKKSLLFCALVLPLALNAQTDTTQHTTTYFAEAGGMAATNSRTPFWLRANQFGTVPLENPFAFVRLGGQTILGTDPRKPQLHLQGELVANAGKTSNVLLPAAAATLRFRKFEIYAGRRKEFFGLGDTLLTSGSYAWSGNALPLPKVQIGTRGFVPIGFTKGLFAVHAMMAHGWFINADSVRGSYLHQKAVFVRLGKPTWKVHFYAGVHHLAQWGGQWRNPVKGSRLTMENGKLPSDFATFLSIFTASEPSNTSSVSIQDALNRTGNHLGTIDFAMNYSTNRSEWLFYHQHPFDDKSGVFFVNFPDGLYGIRWKNKAYSQNSFQIKQVTVELLSTMSQSGFTLNINKRRFEGGDDYFVNYQYQEGWTYQKRVIGTSFITMREDAQTKWYNVKGGTLQKANISNNRVQVLHFGLMGQLHPSLQFRMLASQSWNHGRPILTDPAFPMSQFSGLLELSKTTTALGGVQLQAAVAVDQGPWLPATVGLRLGIRKTGFSF</sequence>
<accession>A0A7U3ZPJ1</accession>
<organism evidence="2 3">
    <name type="scientific">Runella slithyformis (strain ATCC 29530 / DSM 19594 / LMG 11500 / NCIMB 11436 / LSU 4)</name>
    <dbReference type="NCBI Taxonomy" id="761193"/>
    <lineage>
        <taxon>Bacteria</taxon>
        <taxon>Pseudomonadati</taxon>
        <taxon>Bacteroidota</taxon>
        <taxon>Cytophagia</taxon>
        <taxon>Cytophagales</taxon>
        <taxon>Spirosomataceae</taxon>
        <taxon>Runella</taxon>
    </lineage>
</organism>
<reference evidence="2 3" key="2">
    <citation type="journal article" date="2012" name="Stand. Genomic Sci.">
        <title>Complete genome sequence of the aquatic bacterium Runella slithyformis type strain (LSU 4(T)).</title>
        <authorList>
            <person name="Copeland A."/>
            <person name="Zhang X."/>
            <person name="Misra M."/>
            <person name="Lapidus A."/>
            <person name="Nolan M."/>
            <person name="Lucas S."/>
            <person name="Deshpande S."/>
            <person name="Cheng J.F."/>
            <person name="Tapia R."/>
            <person name="Goodwin L.A."/>
            <person name="Pitluck S."/>
            <person name="Liolios K."/>
            <person name="Pagani I."/>
            <person name="Ivanova N."/>
            <person name="Mikhailova N."/>
            <person name="Pati A."/>
            <person name="Chen A."/>
            <person name="Palaniappan K."/>
            <person name="Land M."/>
            <person name="Hauser L."/>
            <person name="Pan C."/>
            <person name="Jeffries C.D."/>
            <person name="Detter J.C."/>
            <person name="Brambilla E.M."/>
            <person name="Rohde M."/>
            <person name="Djao O.D."/>
            <person name="Goker M."/>
            <person name="Sikorski J."/>
            <person name="Tindall B.J."/>
            <person name="Woyke T."/>
            <person name="Bristow J."/>
            <person name="Eisen J.A."/>
            <person name="Markowitz V."/>
            <person name="Hugenholtz P."/>
            <person name="Kyrpides N.C."/>
            <person name="Klenk H.P."/>
            <person name="Mavromatis K."/>
        </authorList>
    </citation>
    <scope>NUCLEOTIDE SEQUENCE [LARGE SCALE GENOMIC DNA]</scope>
    <source>
        <strain evidence="3">ATCC 29530 / DSM 19594 / LMG 11500 / NCIMB 11436 / LSU 4</strain>
    </source>
</reference>
<dbReference type="InterPro" id="IPR038636">
    <property type="entry name" value="Wzi_sf"/>
</dbReference>
<dbReference type="RefSeq" id="WP_013930290.1">
    <property type="nucleotide sequence ID" value="NC_015703.1"/>
</dbReference>
<protein>
    <recommendedName>
        <fullName evidence="4">Capsule assembly Wzi family protein</fullName>
    </recommendedName>
</protein>
<dbReference type="Proteomes" id="UP000000493">
    <property type="component" value="Chromosome"/>
</dbReference>
<evidence type="ECO:0008006" key="4">
    <source>
        <dbReference type="Google" id="ProtNLM"/>
    </source>
</evidence>
<name>A0A7U3ZPJ1_RUNSL</name>
<keyword evidence="3" id="KW-1185">Reference proteome</keyword>
<dbReference type="Gene3D" id="2.40.160.130">
    <property type="entry name" value="Capsule assembly protein Wzi"/>
    <property type="match status" value="1"/>
</dbReference>
<evidence type="ECO:0000313" key="3">
    <source>
        <dbReference type="Proteomes" id="UP000000493"/>
    </source>
</evidence>
<dbReference type="AlphaFoldDB" id="A0A7U3ZPJ1"/>
<evidence type="ECO:0000313" key="2">
    <source>
        <dbReference type="EMBL" id="AEI51001.1"/>
    </source>
</evidence>
<gene>
    <name evidence="2" type="ordered locus">Runsl_4682</name>
</gene>
<dbReference type="KEGG" id="rsi:Runsl_4682"/>